<dbReference type="InterPro" id="IPR004791">
    <property type="entry name" value="UvrC"/>
</dbReference>
<dbReference type="SUPFAM" id="SSF46600">
    <property type="entry name" value="C-terminal UvrC-binding domain of UvrB"/>
    <property type="match status" value="1"/>
</dbReference>
<dbReference type="HAMAP" id="MF_00203">
    <property type="entry name" value="UvrC"/>
    <property type="match status" value="1"/>
</dbReference>
<reference evidence="11 13" key="1">
    <citation type="submission" date="2013-02" db="EMBL/GenBank/DDBJ databases">
        <title>The Genome Sequence of Enterococcus malodoratus ATCC_43197.</title>
        <authorList>
            <consortium name="The Broad Institute Genome Sequencing Platform"/>
            <consortium name="The Broad Institute Genome Sequencing Center for Infectious Disease"/>
            <person name="Earl A.M."/>
            <person name="Gilmore M.S."/>
            <person name="Lebreton F."/>
            <person name="Walker B."/>
            <person name="Young S.K."/>
            <person name="Zeng Q."/>
            <person name="Gargeya S."/>
            <person name="Fitzgerald M."/>
            <person name="Haas B."/>
            <person name="Abouelleil A."/>
            <person name="Alvarado L."/>
            <person name="Arachchi H.M."/>
            <person name="Berlin A.M."/>
            <person name="Chapman S.B."/>
            <person name="Dewar J."/>
            <person name="Goldberg J."/>
            <person name="Griggs A."/>
            <person name="Gujja S."/>
            <person name="Hansen M."/>
            <person name="Howarth C."/>
            <person name="Imamovic A."/>
            <person name="Larimer J."/>
            <person name="McCowan C."/>
            <person name="Murphy C."/>
            <person name="Neiman D."/>
            <person name="Pearson M."/>
            <person name="Priest M."/>
            <person name="Roberts A."/>
            <person name="Saif S."/>
            <person name="Shea T."/>
            <person name="Sisk P."/>
            <person name="Sykes S."/>
            <person name="Wortman J."/>
            <person name="Nusbaum C."/>
            <person name="Birren B."/>
        </authorList>
    </citation>
    <scope>NUCLEOTIDE SEQUENCE [LARGE SCALE GENOMIC DNA]</scope>
    <source>
        <strain evidence="11 13">ATCC 43197</strain>
    </source>
</reference>
<evidence type="ECO:0000256" key="7">
    <source>
        <dbReference type="HAMAP-Rule" id="MF_00203"/>
    </source>
</evidence>
<dbReference type="InterPro" id="IPR036876">
    <property type="entry name" value="UVR_dom_sf"/>
</dbReference>
<dbReference type="GO" id="GO:0003677">
    <property type="term" value="F:DNA binding"/>
    <property type="evidence" value="ECO:0007669"/>
    <property type="project" value="UniProtKB-UniRule"/>
</dbReference>
<dbReference type="GO" id="GO:0009432">
    <property type="term" value="P:SOS response"/>
    <property type="evidence" value="ECO:0007669"/>
    <property type="project" value="UniProtKB-UniRule"/>
</dbReference>
<evidence type="ECO:0000259" key="8">
    <source>
        <dbReference type="PROSITE" id="PS50151"/>
    </source>
</evidence>
<organism evidence="11 13">
    <name type="scientific">Enterococcus malodoratus ATCC 43197</name>
    <dbReference type="NCBI Taxonomy" id="1158601"/>
    <lineage>
        <taxon>Bacteria</taxon>
        <taxon>Bacillati</taxon>
        <taxon>Bacillota</taxon>
        <taxon>Bacilli</taxon>
        <taxon>Lactobacillales</taxon>
        <taxon>Enterococcaceae</taxon>
        <taxon>Enterococcus</taxon>
    </lineage>
</organism>
<dbReference type="GO" id="GO:0009380">
    <property type="term" value="C:excinuclease repair complex"/>
    <property type="evidence" value="ECO:0007669"/>
    <property type="project" value="InterPro"/>
</dbReference>
<name>R2RAB4_9ENTE</name>
<dbReference type="PROSITE" id="PS50165">
    <property type="entry name" value="UVRC"/>
    <property type="match status" value="1"/>
</dbReference>
<dbReference type="Pfam" id="PF14520">
    <property type="entry name" value="HHH_5"/>
    <property type="match status" value="1"/>
</dbReference>
<dbReference type="Gene3D" id="4.10.860.10">
    <property type="entry name" value="UVR domain"/>
    <property type="match status" value="1"/>
</dbReference>
<dbReference type="Pfam" id="PF22920">
    <property type="entry name" value="UvrC_RNaseH"/>
    <property type="match status" value="1"/>
</dbReference>
<evidence type="ECO:0000256" key="2">
    <source>
        <dbReference type="ARBA" id="ARBA00022763"/>
    </source>
</evidence>
<dbReference type="InterPro" id="IPR001943">
    <property type="entry name" value="UVR_dom"/>
</dbReference>
<evidence type="ECO:0000256" key="4">
    <source>
        <dbReference type="ARBA" id="ARBA00022881"/>
    </source>
</evidence>
<dbReference type="GO" id="GO:0006289">
    <property type="term" value="P:nucleotide-excision repair"/>
    <property type="evidence" value="ECO:0007669"/>
    <property type="project" value="UniProtKB-UniRule"/>
</dbReference>
<dbReference type="Pfam" id="PF02151">
    <property type="entry name" value="UVR"/>
    <property type="match status" value="1"/>
</dbReference>
<comment type="function">
    <text evidence="7">The UvrABC repair system catalyzes the recognition and processing of DNA lesions. UvrC both incises the 5' and 3' sides of the lesion. The N-terminal half is responsible for the 3' incision and the C-terminal half is responsible for the 5' incision.</text>
</comment>
<comment type="subcellular location">
    <subcellularLocation>
        <location evidence="7">Cytoplasm</location>
    </subcellularLocation>
</comment>
<proteinExistence type="inferred from homology"/>
<dbReference type="GO" id="GO:0005737">
    <property type="term" value="C:cytoplasm"/>
    <property type="evidence" value="ECO:0007669"/>
    <property type="project" value="UniProtKB-SubCell"/>
</dbReference>
<dbReference type="SUPFAM" id="SSF82771">
    <property type="entry name" value="GIY-YIG endonuclease"/>
    <property type="match status" value="1"/>
</dbReference>
<keyword evidence="3 7" id="KW-0228">DNA excision</keyword>
<dbReference type="InterPro" id="IPR050066">
    <property type="entry name" value="UvrABC_protein_C"/>
</dbReference>
<dbReference type="Proteomes" id="UP000014148">
    <property type="component" value="Unassembled WGS sequence"/>
</dbReference>
<dbReference type="PATRIC" id="fig|1158601.3.peg.679"/>
<dbReference type="SUPFAM" id="SSF47781">
    <property type="entry name" value="RuvA domain 2-like"/>
    <property type="match status" value="1"/>
</dbReference>
<dbReference type="PROSITE" id="PS50151">
    <property type="entry name" value="UVR"/>
    <property type="match status" value="1"/>
</dbReference>
<dbReference type="CDD" id="cd10434">
    <property type="entry name" value="GIY-YIG_UvrC_Cho"/>
    <property type="match status" value="1"/>
</dbReference>
<dbReference type="PROSITE" id="PS50164">
    <property type="entry name" value="GIY_YIG"/>
    <property type="match status" value="1"/>
</dbReference>
<dbReference type="PANTHER" id="PTHR30562:SF1">
    <property type="entry name" value="UVRABC SYSTEM PROTEIN C"/>
    <property type="match status" value="1"/>
</dbReference>
<evidence type="ECO:0000256" key="3">
    <source>
        <dbReference type="ARBA" id="ARBA00022769"/>
    </source>
</evidence>
<keyword evidence="2 7" id="KW-0227">DNA damage</keyword>
<dbReference type="eggNOG" id="COG0322">
    <property type="taxonomic scope" value="Bacteria"/>
</dbReference>
<keyword evidence="14" id="KW-1185">Reference proteome</keyword>
<dbReference type="GO" id="GO:0009381">
    <property type="term" value="F:excinuclease ABC activity"/>
    <property type="evidence" value="ECO:0007669"/>
    <property type="project" value="UniProtKB-UniRule"/>
</dbReference>
<dbReference type="InterPro" id="IPR000305">
    <property type="entry name" value="GIY-YIG_endonuc"/>
</dbReference>
<comment type="similarity">
    <text evidence="7">Belongs to the UvrC family.</text>
</comment>
<keyword evidence="6 7" id="KW-0742">SOS response</keyword>
<dbReference type="InterPro" id="IPR035901">
    <property type="entry name" value="GIY-YIG_endonuc_sf"/>
</dbReference>
<dbReference type="InterPro" id="IPR038476">
    <property type="entry name" value="UvrC_RNase_H_dom_sf"/>
</dbReference>
<accession>R2RAB4</accession>
<dbReference type="FunFam" id="3.40.1440.10:FF:000001">
    <property type="entry name" value="UvrABC system protein C"/>
    <property type="match status" value="1"/>
</dbReference>
<gene>
    <name evidence="7" type="primary">uvrC</name>
    <name evidence="12" type="ORF">I585_00630</name>
    <name evidence="11" type="ORF">UAI_00699</name>
</gene>
<evidence type="ECO:0000259" key="10">
    <source>
        <dbReference type="PROSITE" id="PS50165"/>
    </source>
</evidence>
<feature type="domain" description="GIY-YIG" evidence="9">
    <location>
        <begin position="48"/>
        <end position="125"/>
    </location>
</feature>
<protein>
    <recommendedName>
        <fullName evidence="7">UvrABC system protein C</fullName>
        <shortName evidence="7">Protein UvrC</shortName>
    </recommendedName>
    <alternativeName>
        <fullName evidence="7">Excinuclease ABC subunit C</fullName>
    </alternativeName>
</protein>
<feature type="domain" description="UVR" evidence="8">
    <location>
        <begin position="230"/>
        <end position="265"/>
    </location>
</feature>
<comment type="subunit">
    <text evidence="7">Interacts with UvrB in an incision complex.</text>
</comment>
<evidence type="ECO:0000256" key="6">
    <source>
        <dbReference type="ARBA" id="ARBA00023236"/>
    </source>
</evidence>
<dbReference type="Gene3D" id="1.10.150.20">
    <property type="entry name" value="5' to 3' exonuclease, C-terminal subdomain"/>
    <property type="match status" value="1"/>
</dbReference>
<sequence>MSSFFVSLTLFVLARKIIIDFKVSCDFKFEGKQLMNERIKNKLALLPDQPGCYLMKDKNGTIIYVGKAKILKNRVRSYFTGSHNTKTERLVSEIVDFEYIVTESNIEALLLEINLIKKNDPKYNIMLKDDKTYPFLKITNEKYPRLMITRKVLKDKAHYFGPYPDVNAANETKKLLDRLFPLRKCKPSQKTPCLYYHLGQCLCPYAFHVDPQVYKDMVEEIKRFLNGGHTEIQRQLKEKMNQAAADMEFEKAAEYRDQIKAIETVMTKQKMTNTDLIDRDIFGYATDKGWMCVQVFFVRQGKLIERDVSMFPFYNDAQEDFLTYIGQFYQENEHFIPKEVLIPDNIDKPSVEAMLETKVLQPQRGEKKKLVKLAGKNAHVALNEKFDLIGRSEARTIGAVEKLGDAMNIPAPIRIEAFDNSNIMGTDPVSAMVVFIDGKPAKKEYRKYKIKTVKGPDDYASMREVIYRRYSRVLKEGLPFPDLIVIDGGKGQVDVARDVLANQLGIDIPIAGLAKDDKHKTSELLYGPELNVVPLERNSQEFFLLQRIQDEVHRFAITFHRQLRSKNSFASKLDNIEGLGPKRKKMLLKEFKSLKNIQAASIEELQKVGLPKTVAESTHNQLKKK</sequence>
<dbReference type="Gene3D" id="3.40.1440.10">
    <property type="entry name" value="GIY-YIG endonuclease"/>
    <property type="match status" value="1"/>
</dbReference>
<dbReference type="SMART" id="SM00465">
    <property type="entry name" value="GIYc"/>
    <property type="match status" value="1"/>
</dbReference>
<evidence type="ECO:0000313" key="11">
    <source>
        <dbReference type="EMBL" id="EOH80660.1"/>
    </source>
</evidence>
<dbReference type="STRING" id="71451.RV07_GL000660"/>
<dbReference type="PANTHER" id="PTHR30562">
    <property type="entry name" value="UVRC/OXIDOREDUCTASE"/>
    <property type="match status" value="1"/>
</dbReference>
<evidence type="ECO:0000256" key="5">
    <source>
        <dbReference type="ARBA" id="ARBA00023204"/>
    </source>
</evidence>
<evidence type="ECO:0000313" key="12">
    <source>
        <dbReference type="EMBL" id="EOT69169.1"/>
    </source>
</evidence>
<dbReference type="EMBL" id="ASWA01000002">
    <property type="protein sequence ID" value="EOT69169.1"/>
    <property type="molecule type" value="Genomic_DNA"/>
</dbReference>
<dbReference type="Pfam" id="PF01541">
    <property type="entry name" value="GIY-YIG"/>
    <property type="match status" value="1"/>
</dbReference>
<dbReference type="InterPro" id="IPR010994">
    <property type="entry name" value="RuvA_2-like"/>
</dbReference>
<feature type="domain" description="UvrC family homology region profile" evidence="10">
    <location>
        <begin position="281"/>
        <end position="500"/>
    </location>
</feature>
<evidence type="ECO:0000313" key="13">
    <source>
        <dbReference type="Proteomes" id="UP000013783"/>
    </source>
</evidence>
<keyword evidence="4 7" id="KW-0267">Excision nuclease</keyword>
<keyword evidence="1 7" id="KW-0963">Cytoplasm</keyword>
<evidence type="ECO:0000259" key="9">
    <source>
        <dbReference type="PROSITE" id="PS50164"/>
    </source>
</evidence>
<dbReference type="Gene3D" id="3.30.420.340">
    <property type="entry name" value="UvrC, RNAse H endonuclease domain"/>
    <property type="match status" value="1"/>
</dbReference>
<reference evidence="12 14" key="2">
    <citation type="submission" date="2013-03" db="EMBL/GenBank/DDBJ databases">
        <title>The Genome Sequence of Enterococcus malodoratus ATCC_43197 (PacBio/Illumina hybrid assembly).</title>
        <authorList>
            <consortium name="The Broad Institute Genomics Platform"/>
            <consortium name="The Broad Institute Genome Sequencing Center for Infectious Disease"/>
            <person name="Earl A."/>
            <person name="Russ C."/>
            <person name="Gilmore M."/>
            <person name="Surin D."/>
            <person name="Walker B."/>
            <person name="Young S."/>
            <person name="Zeng Q."/>
            <person name="Gargeya S."/>
            <person name="Fitzgerald M."/>
            <person name="Haas B."/>
            <person name="Abouelleil A."/>
            <person name="Allen A.W."/>
            <person name="Alvarado L."/>
            <person name="Arachchi H.M."/>
            <person name="Berlin A.M."/>
            <person name="Chapman S.B."/>
            <person name="Gainer-Dewar J."/>
            <person name="Goldberg J."/>
            <person name="Griggs A."/>
            <person name="Gujja S."/>
            <person name="Hansen M."/>
            <person name="Howarth C."/>
            <person name="Imamovic A."/>
            <person name="Ireland A."/>
            <person name="Larimer J."/>
            <person name="McCowan C."/>
            <person name="Murphy C."/>
            <person name="Pearson M."/>
            <person name="Poon T.W."/>
            <person name="Priest M."/>
            <person name="Roberts A."/>
            <person name="Saif S."/>
            <person name="Shea T."/>
            <person name="Sisk P."/>
            <person name="Sykes S."/>
            <person name="Wortman J."/>
            <person name="Nusbaum C."/>
            <person name="Birren B."/>
        </authorList>
    </citation>
    <scope>NUCLEOTIDE SEQUENCE [LARGE SCALE GENOMIC DNA]</scope>
    <source>
        <strain evidence="12 14">ATCC 43197</strain>
    </source>
</reference>
<dbReference type="FunFam" id="3.30.420.340:FF:000002">
    <property type="entry name" value="UvrABC system protein C"/>
    <property type="match status" value="1"/>
</dbReference>
<comment type="caution">
    <text evidence="11">The sequence shown here is derived from an EMBL/GenBank/DDBJ whole genome shotgun (WGS) entry which is preliminary data.</text>
</comment>
<dbReference type="InterPro" id="IPR001162">
    <property type="entry name" value="UvrC_RNase_H_dom"/>
</dbReference>
<dbReference type="EMBL" id="AJAK01000007">
    <property type="protein sequence ID" value="EOH80660.1"/>
    <property type="molecule type" value="Genomic_DNA"/>
</dbReference>
<dbReference type="InterPro" id="IPR047296">
    <property type="entry name" value="GIY-YIG_UvrC_Cho"/>
</dbReference>
<dbReference type="Proteomes" id="UP000013783">
    <property type="component" value="Unassembled WGS sequence"/>
</dbReference>
<dbReference type="AlphaFoldDB" id="R2RAB4"/>
<evidence type="ECO:0000256" key="1">
    <source>
        <dbReference type="ARBA" id="ARBA00022490"/>
    </source>
</evidence>
<keyword evidence="5 7" id="KW-0234">DNA repair</keyword>
<dbReference type="Pfam" id="PF08459">
    <property type="entry name" value="UvrC_RNaseH_dom"/>
    <property type="match status" value="1"/>
</dbReference>
<evidence type="ECO:0000313" key="14">
    <source>
        <dbReference type="Proteomes" id="UP000014148"/>
    </source>
</evidence>
<dbReference type="NCBIfam" id="TIGR00194">
    <property type="entry name" value="uvrC"/>
    <property type="match status" value="1"/>
</dbReference>